<feature type="domain" description="NAC" evidence="6">
    <location>
        <begin position="13"/>
        <end position="174"/>
    </location>
</feature>
<dbReference type="GO" id="GO:0005634">
    <property type="term" value="C:nucleus"/>
    <property type="evidence" value="ECO:0007669"/>
    <property type="project" value="UniProtKB-SubCell"/>
</dbReference>
<dbReference type="Proteomes" id="UP000596660">
    <property type="component" value="Unplaced"/>
</dbReference>
<organism evidence="7 8">
    <name type="scientific">Chenopodium quinoa</name>
    <name type="common">Quinoa</name>
    <dbReference type="NCBI Taxonomy" id="63459"/>
    <lineage>
        <taxon>Eukaryota</taxon>
        <taxon>Viridiplantae</taxon>
        <taxon>Streptophyta</taxon>
        <taxon>Embryophyta</taxon>
        <taxon>Tracheophyta</taxon>
        <taxon>Spermatophyta</taxon>
        <taxon>Magnoliopsida</taxon>
        <taxon>eudicotyledons</taxon>
        <taxon>Gunneridae</taxon>
        <taxon>Pentapetalae</taxon>
        <taxon>Caryophyllales</taxon>
        <taxon>Chenopodiaceae</taxon>
        <taxon>Chenopodioideae</taxon>
        <taxon>Atripliceae</taxon>
        <taxon>Chenopodium</taxon>
    </lineage>
</organism>
<dbReference type="Pfam" id="PF02365">
    <property type="entry name" value="NAM"/>
    <property type="match status" value="1"/>
</dbReference>
<dbReference type="Gramene" id="AUR62022486-RA">
    <property type="protein sequence ID" value="AUR62022486-RA:cds"/>
    <property type="gene ID" value="AUR62022486"/>
</dbReference>
<dbReference type="SUPFAM" id="SSF101941">
    <property type="entry name" value="NAC domain"/>
    <property type="match status" value="1"/>
</dbReference>
<comment type="subcellular location">
    <subcellularLocation>
        <location evidence="1">Nucleus</location>
    </subcellularLocation>
</comment>
<dbReference type="PROSITE" id="PS51005">
    <property type="entry name" value="NAC"/>
    <property type="match status" value="1"/>
</dbReference>
<proteinExistence type="predicted"/>
<evidence type="ECO:0000256" key="3">
    <source>
        <dbReference type="ARBA" id="ARBA00023125"/>
    </source>
</evidence>
<dbReference type="Gene3D" id="2.170.150.80">
    <property type="entry name" value="NAC domain"/>
    <property type="match status" value="1"/>
</dbReference>
<evidence type="ECO:0000256" key="5">
    <source>
        <dbReference type="ARBA" id="ARBA00023242"/>
    </source>
</evidence>
<evidence type="ECO:0000256" key="2">
    <source>
        <dbReference type="ARBA" id="ARBA00023015"/>
    </source>
</evidence>
<evidence type="ECO:0000256" key="4">
    <source>
        <dbReference type="ARBA" id="ARBA00023163"/>
    </source>
</evidence>
<reference evidence="7" key="2">
    <citation type="submission" date="2021-03" db="UniProtKB">
        <authorList>
            <consortium name="EnsemblPlants"/>
        </authorList>
    </citation>
    <scope>IDENTIFICATION</scope>
</reference>
<sequence length="386" mass="43144">MGDPKAALSPSILPPGCRFYPSEEQLLSYYLRHKNHLNSPLQSSSSSSNADYYDAIKEINLYNYNPFDLPELTCFRFGCGGRKRHWYCFTERVNGGEEDRGNRRAGIGYWKRKGRVRDVMGNGGNVILGRRKCFIFYLEKLNGKTAVRTDWFMYEYALIDNFKASFVVCRVFVKSNGRNSISEHALSSCAEESIATVRHIGIQHDSSTVSVLDEDKAHGFYYVNGMIAGQPTKLMEETEPNIPVKSPGHVGSADLVNSSSPRHLVSNLERDFIDYVEGDWNCCFSTVHILLLLQLCTSEIGIPPKSALMNLIMGTLLTEAKFDNAVAGRVFLLKASLVHTDWGIIPNCGESVLDEALLRKCLLFALFKSLLGPGGNAFESEIRIVL</sequence>
<dbReference type="GO" id="GO:0003677">
    <property type="term" value="F:DNA binding"/>
    <property type="evidence" value="ECO:0007669"/>
    <property type="project" value="UniProtKB-KW"/>
</dbReference>
<keyword evidence="3" id="KW-0238">DNA-binding</keyword>
<dbReference type="PANTHER" id="PTHR31989">
    <property type="entry name" value="NAC DOMAIN-CONTAINING PROTEIN 82-RELATED"/>
    <property type="match status" value="1"/>
</dbReference>
<evidence type="ECO:0000313" key="8">
    <source>
        <dbReference type="Proteomes" id="UP000596660"/>
    </source>
</evidence>
<keyword evidence="4" id="KW-0804">Transcription</keyword>
<dbReference type="InterPro" id="IPR003441">
    <property type="entry name" value="NAC-dom"/>
</dbReference>
<reference evidence="7" key="1">
    <citation type="journal article" date="2017" name="Nature">
        <title>The genome of Chenopodium quinoa.</title>
        <authorList>
            <person name="Jarvis D.E."/>
            <person name="Ho Y.S."/>
            <person name="Lightfoot D.J."/>
            <person name="Schmoeckel S.M."/>
            <person name="Li B."/>
            <person name="Borm T.J.A."/>
            <person name="Ohyanagi H."/>
            <person name="Mineta K."/>
            <person name="Michell C.T."/>
            <person name="Saber N."/>
            <person name="Kharbatia N.M."/>
            <person name="Rupper R.R."/>
            <person name="Sharp A.R."/>
            <person name="Dally N."/>
            <person name="Boughton B.A."/>
            <person name="Woo Y.H."/>
            <person name="Gao G."/>
            <person name="Schijlen E.G.W.M."/>
            <person name="Guo X."/>
            <person name="Momin A.A."/>
            <person name="Negrao S."/>
            <person name="Al-Babili S."/>
            <person name="Gehring C."/>
            <person name="Roessner U."/>
            <person name="Jung C."/>
            <person name="Murphy K."/>
            <person name="Arold S.T."/>
            <person name="Gojobori T."/>
            <person name="van der Linden C.G."/>
            <person name="van Loo E.N."/>
            <person name="Jellen E.N."/>
            <person name="Maughan P.J."/>
            <person name="Tester M."/>
        </authorList>
    </citation>
    <scope>NUCLEOTIDE SEQUENCE [LARGE SCALE GENOMIC DNA]</scope>
    <source>
        <strain evidence="7">cv. PI 614886</strain>
    </source>
</reference>
<keyword evidence="5" id="KW-0539">Nucleus</keyword>
<keyword evidence="8" id="KW-1185">Reference proteome</keyword>
<accession>A0A803M2N8</accession>
<name>A0A803M2N8_CHEQI</name>
<dbReference type="InterPro" id="IPR036093">
    <property type="entry name" value="NAC_dom_sf"/>
</dbReference>
<evidence type="ECO:0000313" key="7">
    <source>
        <dbReference type="EnsemblPlants" id="AUR62022486-RA:cds"/>
    </source>
</evidence>
<dbReference type="GO" id="GO:0006355">
    <property type="term" value="P:regulation of DNA-templated transcription"/>
    <property type="evidence" value="ECO:0007669"/>
    <property type="project" value="InterPro"/>
</dbReference>
<evidence type="ECO:0000256" key="1">
    <source>
        <dbReference type="ARBA" id="ARBA00004123"/>
    </source>
</evidence>
<evidence type="ECO:0000259" key="6">
    <source>
        <dbReference type="PROSITE" id="PS51005"/>
    </source>
</evidence>
<dbReference type="EnsemblPlants" id="AUR62022486-RA">
    <property type="protein sequence ID" value="AUR62022486-RA:cds"/>
    <property type="gene ID" value="AUR62022486"/>
</dbReference>
<protein>
    <recommendedName>
        <fullName evidence="6">NAC domain-containing protein</fullName>
    </recommendedName>
</protein>
<dbReference type="SMR" id="A0A803M2N8"/>
<keyword evidence="2" id="KW-0805">Transcription regulation</keyword>
<dbReference type="AlphaFoldDB" id="A0A803M2N8"/>